<dbReference type="Gene3D" id="3.50.50.60">
    <property type="entry name" value="FAD/NAD(P)-binding domain"/>
    <property type="match status" value="2"/>
</dbReference>
<dbReference type="InterPro" id="IPR023856">
    <property type="entry name" value="Bdr"/>
</dbReference>
<evidence type="ECO:0000313" key="4">
    <source>
        <dbReference type="EMBL" id="AKG04392.1"/>
    </source>
</evidence>
<evidence type="ECO:0000313" key="5">
    <source>
        <dbReference type="Proteomes" id="UP000092654"/>
    </source>
</evidence>
<dbReference type="KEGG" id="sje:AAV35_006045"/>
<dbReference type="SUPFAM" id="SSF51905">
    <property type="entry name" value="FAD/NAD(P)-binding domain"/>
    <property type="match status" value="1"/>
</dbReference>
<evidence type="ECO:0000256" key="2">
    <source>
        <dbReference type="ARBA" id="ARBA00022630"/>
    </source>
</evidence>
<name>A0AAC8T733_9BACI</name>
<dbReference type="Pfam" id="PF13738">
    <property type="entry name" value="Pyr_redox_3"/>
    <property type="match status" value="1"/>
</dbReference>
<evidence type="ECO:0000256" key="1">
    <source>
        <dbReference type="ARBA" id="ARBA00001974"/>
    </source>
</evidence>
<keyword evidence="2" id="KW-0285">Flavoprotein</keyword>
<dbReference type="EMBL" id="CP011361">
    <property type="protein sequence ID" value="AKG04392.1"/>
    <property type="molecule type" value="Genomic_DNA"/>
</dbReference>
<protein>
    <submittedName>
        <fullName evidence="4">Uncharacterized protein</fullName>
    </submittedName>
</protein>
<dbReference type="NCBIfam" id="TIGR04018">
    <property type="entry name" value="Bthiol_YpdA"/>
    <property type="match status" value="1"/>
</dbReference>
<comment type="cofactor">
    <cofactor evidence="1">
        <name>FAD</name>
        <dbReference type="ChEBI" id="CHEBI:57692"/>
    </cofactor>
</comment>
<organism evidence="4 5">
    <name type="scientific">Salimicrobium jeotgali</name>
    <dbReference type="NCBI Taxonomy" id="1230341"/>
    <lineage>
        <taxon>Bacteria</taxon>
        <taxon>Bacillati</taxon>
        <taxon>Bacillota</taxon>
        <taxon>Bacilli</taxon>
        <taxon>Bacillales</taxon>
        <taxon>Bacillaceae</taxon>
        <taxon>Salimicrobium</taxon>
    </lineage>
</organism>
<reference evidence="5" key="1">
    <citation type="submission" date="2015-06" db="EMBL/GenBank/DDBJ databases">
        <title>Salimicrobium jeotgali MJ3, isolated from Myulchi jeot, a traditional Korean fermented seafood.</title>
        <authorList>
            <person name="Kim K.H."/>
            <person name="Jeon C.O."/>
            <person name="Jin H.M."/>
        </authorList>
    </citation>
    <scope>NUCLEOTIDE SEQUENCE [LARGE SCALE GENOMIC DNA]</scope>
    <source>
        <strain evidence="5">MJ3</strain>
    </source>
</reference>
<dbReference type="GO" id="GO:0016491">
    <property type="term" value="F:oxidoreductase activity"/>
    <property type="evidence" value="ECO:0007669"/>
    <property type="project" value="UniProtKB-KW"/>
</dbReference>
<dbReference type="InterPro" id="IPR036188">
    <property type="entry name" value="FAD/NAD-bd_sf"/>
</dbReference>
<dbReference type="PANTHER" id="PTHR48105">
    <property type="entry name" value="THIOREDOXIN REDUCTASE 1-RELATED-RELATED"/>
    <property type="match status" value="1"/>
</dbReference>
<dbReference type="PRINTS" id="PR00368">
    <property type="entry name" value="FADPNR"/>
</dbReference>
<gene>
    <name evidence="4" type="ORF">AAV35_006045</name>
</gene>
<dbReference type="PRINTS" id="PR00469">
    <property type="entry name" value="PNDRDTASEII"/>
</dbReference>
<sequence length="349" mass="39209">MQTGTGCNQLSYNRQGVTILQRERVIIIGGGPCGMSTAIEMQKKGIEPLILEKGNIVHSIYHYPTHQTFFSSSEKLEIGDVPFISERQKPVRNEALTYYRGVSKRKKLRINTFEKVVHVEKTEDGFVLETHREMTDQKRKYQADYLVVATGYYDQPNYMKVPGEDKDKVSHYFKEAHPFFDKEVAVIGGKNSAADAALELVKAGARVTVLYRGGDYSPSIKPWILPQFSALVDKGIVNMEFGAEIVEITDDEIVYEVNGERKSRANDFTFAMTGYKPDHPFIKSIGVEINEETGRPVFNEETMETNVSGVYVAGVIAAGYNNNEIFIENGRWHGGKIAADICTEKEPLT</sequence>
<dbReference type="Proteomes" id="UP000092654">
    <property type="component" value="Chromosome"/>
</dbReference>
<dbReference type="AlphaFoldDB" id="A0AAC8T733"/>
<proteinExistence type="predicted"/>
<accession>A0AAC8T733</accession>
<evidence type="ECO:0000256" key="3">
    <source>
        <dbReference type="ARBA" id="ARBA00023002"/>
    </source>
</evidence>
<dbReference type="InterPro" id="IPR050097">
    <property type="entry name" value="Ferredoxin-NADP_redctase_2"/>
</dbReference>
<keyword evidence="3" id="KW-0560">Oxidoreductase</keyword>